<evidence type="ECO:0000313" key="9">
    <source>
        <dbReference type="Proteomes" id="UP000298170"/>
    </source>
</evidence>
<keyword evidence="5" id="KW-0564">Palmitate</keyword>
<dbReference type="Gene3D" id="3.40.190.10">
    <property type="entry name" value="Periplasmic binding protein-like II"/>
    <property type="match status" value="2"/>
</dbReference>
<evidence type="ECO:0000256" key="6">
    <source>
        <dbReference type="ARBA" id="ARBA00023288"/>
    </source>
</evidence>
<organism evidence="8 9">
    <name type="scientific">Cryobacterium suzukii</name>
    <dbReference type="NCBI Taxonomy" id="1259198"/>
    <lineage>
        <taxon>Bacteria</taxon>
        <taxon>Bacillati</taxon>
        <taxon>Actinomycetota</taxon>
        <taxon>Actinomycetes</taxon>
        <taxon>Micrococcales</taxon>
        <taxon>Microbacteriaceae</taxon>
        <taxon>Cryobacterium</taxon>
    </lineage>
</organism>
<keyword evidence="6" id="KW-0449">Lipoprotein</keyword>
<proteinExistence type="inferred from homology"/>
<evidence type="ECO:0000256" key="3">
    <source>
        <dbReference type="ARBA" id="ARBA00022729"/>
    </source>
</evidence>
<dbReference type="PROSITE" id="PS51257">
    <property type="entry name" value="PROKAR_LIPOPROTEIN"/>
    <property type="match status" value="1"/>
</dbReference>
<dbReference type="SUPFAM" id="SSF53850">
    <property type="entry name" value="Periplasmic binding protein-like II"/>
    <property type="match status" value="1"/>
</dbReference>
<dbReference type="EMBL" id="SOHJ01000014">
    <property type="protein sequence ID" value="TFD57219.1"/>
    <property type="molecule type" value="Genomic_DNA"/>
</dbReference>
<sequence>MKKHRSLKKSVLGALAILPLAALLAGCAGAAGGDDVVKIGVVDESESYWDVFKEAAADEGITVDLVNFATYEQPNPALTAGEIDLNQFQTVVYLANYNVASSQDLSAIGATAIYPLGLYSTQYTSVDEIQKGDTVAVPNDRSNMARALVVLQSVGLIELTDGGTISSSLDDIDTAASLVNVTALDASLTTTSLPDVAAAIVNNEFVGKAGLSFSDAIAQDDPADSKSVPYANVFAARAEDKDNATYQKLVEIYQTTKAVQDGVRAASGDTAVLLTTPVSELEASRVSVEADTTARQ</sequence>
<comment type="similarity">
    <text evidence="2">Belongs to the NlpA lipoprotein family.</text>
</comment>
<evidence type="ECO:0000256" key="5">
    <source>
        <dbReference type="ARBA" id="ARBA00023139"/>
    </source>
</evidence>
<reference evidence="8 9" key="1">
    <citation type="submission" date="2019-03" db="EMBL/GenBank/DDBJ databases">
        <title>Genomics of glacier-inhabiting Cryobacterium strains.</title>
        <authorList>
            <person name="Liu Q."/>
            <person name="Xin Y.-H."/>
        </authorList>
    </citation>
    <scope>NUCLEOTIDE SEQUENCE [LARGE SCALE GENOMIC DNA]</scope>
    <source>
        <strain evidence="8 9">Sr39</strain>
    </source>
</reference>
<feature type="signal peptide" evidence="7">
    <location>
        <begin position="1"/>
        <end position="30"/>
    </location>
</feature>
<dbReference type="RefSeq" id="WP_134516518.1">
    <property type="nucleotide sequence ID" value="NZ_SOHJ01000014.1"/>
</dbReference>
<name>A0A4R9ABX5_9MICO</name>
<dbReference type="PANTHER" id="PTHR30429">
    <property type="entry name" value="D-METHIONINE-BINDING LIPOPROTEIN METQ"/>
    <property type="match status" value="1"/>
</dbReference>
<evidence type="ECO:0000256" key="7">
    <source>
        <dbReference type="SAM" id="SignalP"/>
    </source>
</evidence>
<comment type="subcellular location">
    <subcellularLocation>
        <location evidence="1">Membrane</location>
        <topology evidence="1">Lipid-anchor</topology>
    </subcellularLocation>
</comment>
<dbReference type="GO" id="GO:0016020">
    <property type="term" value="C:membrane"/>
    <property type="evidence" value="ECO:0007669"/>
    <property type="project" value="UniProtKB-SubCell"/>
</dbReference>
<dbReference type="PANTHER" id="PTHR30429:SF3">
    <property type="entry name" value="LIPOPROTEIN"/>
    <property type="match status" value="1"/>
</dbReference>
<dbReference type="OrthoDB" id="9812878at2"/>
<protein>
    <submittedName>
        <fullName evidence="8">Methionine ABC transporter substrate-binding protein</fullName>
    </submittedName>
</protein>
<keyword evidence="9" id="KW-1185">Reference proteome</keyword>
<evidence type="ECO:0000313" key="8">
    <source>
        <dbReference type="EMBL" id="TFD57219.1"/>
    </source>
</evidence>
<keyword evidence="3 7" id="KW-0732">Signal</keyword>
<evidence type="ECO:0000256" key="1">
    <source>
        <dbReference type="ARBA" id="ARBA00004635"/>
    </source>
</evidence>
<dbReference type="Proteomes" id="UP000298170">
    <property type="component" value="Unassembled WGS sequence"/>
</dbReference>
<keyword evidence="4" id="KW-0472">Membrane</keyword>
<accession>A0A4R9ABX5</accession>
<feature type="chain" id="PRO_5020761370" evidence="7">
    <location>
        <begin position="31"/>
        <end position="296"/>
    </location>
</feature>
<evidence type="ECO:0000256" key="4">
    <source>
        <dbReference type="ARBA" id="ARBA00023136"/>
    </source>
</evidence>
<dbReference type="InterPro" id="IPR004872">
    <property type="entry name" value="Lipoprotein_NlpA"/>
</dbReference>
<dbReference type="AlphaFoldDB" id="A0A4R9ABX5"/>
<comment type="caution">
    <text evidence="8">The sequence shown here is derived from an EMBL/GenBank/DDBJ whole genome shotgun (WGS) entry which is preliminary data.</text>
</comment>
<evidence type="ECO:0000256" key="2">
    <source>
        <dbReference type="ARBA" id="ARBA00008973"/>
    </source>
</evidence>
<dbReference type="Pfam" id="PF03180">
    <property type="entry name" value="Lipoprotein_9"/>
    <property type="match status" value="1"/>
</dbReference>
<gene>
    <name evidence="8" type="ORF">E3T39_14460</name>
</gene>